<accession>A0AAQ3N8F9</accession>
<organism evidence="1 2">
    <name type="scientific">Vigna mungo</name>
    <name type="common">Black gram</name>
    <name type="synonym">Phaseolus mungo</name>
    <dbReference type="NCBI Taxonomy" id="3915"/>
    <lineage>
        <taxon>Eukaryota</taxon>
        <taxon>Viridiplantae</taxon>
        <taxon>Streptophyta</taxon>
        <taxon>Embryophyta</taxon>
        <taxon>Tracheophyta</taxon>
        <taxon>Spermatophyta</taxon>
        <taxon>Magnoliopsida</taxon>
        <taxon>eudicotyledons</taxon>
        <taxon>Gunneridae</taxon>
        <taxon>Pentapetalae</taxon>
        <taxon>rosids</taxon>
        <taxon>fabids</taxon>
        <taxon>Fabales</taxon>
        <taxon>Fabaceae</taxon>
        <taxon>Papilionoideae</taxon>
        <taxon>50 kb inversion clade</taxon>
        <taxon>NPAAA clade</taxon>
        <taxon>indigoferoid/millettioid clade</taxon>
        <taxon>Phaseoleae</taxon>
        <taxon>Vigna</taxon>
    </lineage>
</organism>
<protein>
    <submittedName>
        <fullName evidence="1">Uncharacterized protein</fullName>
    </submittedName>
</protein>
<reference evidence="1 2" key="1">
    <citation type="journal article" date="2023" name="Life. Sci Alliance">
        <title>Evolutionary insights into 3D genome organization and epigenetic landscape of Vigna mungo.</title>
        <authorList>
            <person name="Junaid A."/>
            <person name="Singh B."/>
            <person name="Bhatia S."/>
        </authorList>
    </citation>
    <scope>NUCLEOTIDE SEQUENCE [LARGE SCALE GENOMIC DNA]</scope>
    <source>
        <strain evidence="1">Urdbean</strain>
    </source>
</reference>
<dbReference type="Proteomes" id="UP001374535">
    <property type="component" value="Chromosome 6"/>
</dbReference>
<dbReference type="AlphaFoldDB" id="A0AAQ3N8F9"/>
<name>A0AAQ3N8F9_VIGMU</name>
<keyword evidence="2" id="KW-1185">Reference proteome</keyword>
<evidence type="ECO:0000313" key="1">
    <source>
        <dbReference type="EMBL" id="WVZ05280.1"/>
    </source>
</evidence>
<gene>
    <name evidence="1" type="ORF">V8G54_018626</name>
</gene>
<dbReference type="EMBL" id="CP144695">
    <property type="protein sequence ID" value="WVZ05280.1"/>
    <property type="molecule type" value="Genomic_DNA"/>
</dbReference>
<evidence type="ECO:0000313" key="2">
    <source>
        <dbReference type="Proteomes" id="UP001374535"/>
    </source>
</evidence>
<proteinExistence type="predicted"/>
<sequence length="117" mass="13507">MKGPLKMFHGRKDDAMMKTCGFFRKRFHSQHCTVHTTHKLTWTNLISSLKVLHTKMTTSLFWLSLSEFEGTFKISIKNLNLVVAVGVSKQSHTTLQQQQHALSSHNYIFGPSRLLYQ</sequence>